<organism evidence="1">
    <name type="scientific">Rhizophora mucronata</name>
    <name type="common">Asiatic mangrove</name>
    <dbReference type="NCBI Taxonomy" id="61149"/>
    <lineage>
        <taxon>Eukaryota</taxon>
        <taxon>Viridiplantae</taxon>
        <taxon>Streptophyta</taxon>
        <taxon>Embryophyta</taxon>
        <taxon>Tracheophyta</taxon>
        <taxon>Spermatophyta</taxon>
        <taxon>Magnoliopsida</taxon>
        <taxon>eudicotyledons</taxon>
        <taxon>Gunneridae</taxon>
        <taxon>Pentapetalae</taxon>
        <taxon>rosids</taxon>
        <taxon>fabids</taxon>
        <taxon>Malpighiales</taxon>
        <taxon>Rhizophoraceae</taxon>
        <taxon>Rhizophora</taxon>
    </lineage>
</organism>
<name>A0A2P2P1M4_RHIMU</name>
<protein>
    <submittedName>
        <fullName evidence="1">Uncharacterized protein</fullName>
    </submittedName>
</protein>
<dbReference type="AlphaFoldDB" id="A0A2P2P1M4"/>
<proteinExistence type="predicted"/>
<evidence type="ECO:0000313" key="1">
    <source>
        <dbReference type="EMBL" id="MBX48610.1"/>
    </source>
</evidence>
<dbReference type="EMBL" id="GGEC01068126">
    <property type="protein sequence ID" value="MBX48610.1"/>
    <property type="molecule type" value="Transcribed_RNA"/>
</dbReference>
<accession>A0A2P2P1M4</accession>
<reference evidence="1" key="1">
    <citation type="submission" date="2018-02" db="EMBL/GenBank/DDBJ databases">
        <title>Rhizophora mucronata_Transcriptome.</title>
        <authorList>
            <person name="Meera S.P."/>
            <person name="Sreeshan A."/>
            <person name="Augustine A."/>
        </authorList>
    </citation>
    <scope>NUCLEOTIDE SEQUENCE</scope>
    <source>
        <tissue evidence="1">Leaf</tissue>
    </source>
</reference>
<sequence>MEHHLDKCTEKTRTAQPHMLHTCIYVEEHDSNPLTQASGKQNFNLNYASFQLPYSS</sequence>